<dbReference type="AlphaFoldDB" id="A0A174VJV4"/>
<sequence>MNILITGVHGFVGSNFVKALAPENTIYGLDIVAPEKEGIVKTFLWNDLGNIDFPQIDAVIHLAGKAHDTRNKSAADVYFKVNTGLTQRIFDWYLFNESVKNIYIFLYSKECFRQSGRKVPHRRMCSHSRRSLWRE</sequence>
<feature type="domain" description="NAD-dependent epimerase/dehydratase" evidence="1">
    <location>
        <begin position="3"/>
        <end position="111"/>
    </location>
</feature>
<evidence type="ECO:0000313" key="3">
    <source>
        <dbReference type="Proteomes" id="UP000095606"/>
    </source>
</evidence>
<name>A0A174VJV4_9BACE</name>
<dbReference type="SUPFAM" id="SSF51735">
    <property type="entry name" value="NAD(P)-binding Rossmann-fold domains"/>
    <property type="match status" value="1"/>
</dbReference>
<accession>A0A174VJV4</accession>
<evidence type="ECO:0000313" key="2">
    <source>
        <dbReference type="EMBL" id="CUQ32707.1"/>
    </source>
</evidence>
<dbReference type="InterPro" id="IPR036291">
    <property type="entry name" value="NAD(P)-bd_dom_sf"/>
</dbReference>
<dbReference type="Pfam" id="PF01370">
    <property type="entry name" value="Epimerase"/>
    <property type="match status" value="1"/>
</dbReference>
<protein>
    <submittedName>
        <fullName evidence="2">Putative epimerase/dehydratase</fullName>
    </submittedName>
</protein>
<dbReference type="Proteomes" id="UP000095606">
    <property type="component" value="Unassembled WGS sequence"/>
</dbReference>
<evidence type="ECO:0000259" key="1">
    <source>
        <dbReference type="Pfam" id="PF01370"/>
    </source>
</evidence>
<reference evidence="2 3" key="1">
    <citation type="submission" date="2015-09" db="EMBL/GenBank/DDBJ databases">
        <authorList>
            <consortium name="Pathogen Informatics"/>
        </authorList>
    </citation>
    <scope>NUCLEOTIDE SEQUENCE [LARGE SCALE GENOMIC DNA]</scope>
    <source>
        <strain evidence="2 3">2789STDY5834846</strain>
    </source>
</reference>
<organism evidence="2 3">
    <name type="scientific">Bacteroides faecis</name>
    <dbReference type="NCBI Taxonomy" id="674529"/>
    <lineage>
        <taxon>Bacteria</taxon>
        <taxon>Pseudomonadati</taxon>
        <taxon>Bacteroidota</taxon>
        <taxon>Bacteroidia</taxon>
        <taxon>Bacteroidales</taxon>
        <taxon>Bacteroidaceae</taxon>
        <taxon>Bacteroides</taxon>
    </lineage>
</organism>
<gene>
    <name evidence="2" type="ORF">ERS852461_05014</name>
</gene>
<proteinExistence type="predicted"/>
<dbReference type="Gene3D" id="3.40.50.720">
    <property type="entry name" value="NAD(P)-binding Rossmann-like Domain"/>
    <property type="match status" value="1"/>
</dbReference>
<dbReference type="EMBL" id="CZAE01000044">
    <property type="protein sequence ID" value="CUQ32707.1"/>
    <property type="molecule type" value="Genomic_DNA"/>
</dbReference>
<dbReference type="InterPro" id="IPR001509">
    <property type="entry name" value="Epimerase_deHydtase"/>
</dbReference>